<evidence type="ECO:0000313" key="3">
    <source>
        <dbReference type="Proteomes" id="UP001597460"/>
    </source>
</evidence>
<sequence>MVTFEVIKATGERETFQLSKLKRSLSNAGAQSNVINSVIKDLEDTGLFTDGMTTQKIYQEAYRLLKKKSIRIAGRYKLKEALLELGPSGYPFEILVSELFKKLGYATKVGSVVKGECVSHEIDVLAEKDDEYLMMECKFHNRQTHHCNVTIPLYVRSRFVDVKNEWIKQPGLQHKTHAGWVVTNTRFTTDASDYANCIGLKLLSWSFPKNNGLKDLIGRTGLHPITCLSVIDRSEKQVLLKNNIVLVRQICDDLQLLTRLGFDRTRAKRIHKEATEILNLT</sequence>
<dbReference type="Gene3D" id="3.40.1350.10">
    <property type="match status" value="1"/>
</dbReference>
<evidence type="ECO:0000313" key="2">
    <source>
        <dbReference type="EMBL" id="MFD2531261.1"/>
    </source>
</evidence>
<dbReference type="EMBL" id="JBHULI010000002">
    <property type="protein sequence ID" value="MFD2531261.1"/>
    <property type="molecule type" value="Genomic_DNA"/>
</dbReference>
<comment type="caution">
    <text evidence="2">The sequence shown here is derived from an EMBL/GenBank/DDBJ whole genome shotgun (WGS) entry which is preliminary data.</text>
</comment>
<dbReference type="InterPro" id="IPR011856">
    <property type="entry name" value="tRNA_endonuc-like_dom_sf"/>
</dbReference>
<keyword evidence="2" id="KW-0540">Nuclease</keyword>
<proteinExistence type="predicted"/>
<dbReference type="GO" id="GO:0004519">
    <property type="term" value="F:endonuclease activity"/>
    <property type="evidence" value="ECO:0007669"/>
    <property type="project" value="UniProtKB-KW"/>
</dbReference>
<dbReference type="GO" id="GO:0016787">
    <property type="term" value="F:hydrolase activity"/>
    <property type="evidence" value="ECO:0007669"/>
    <property type="project" value="UniProtKB-KW"/>
</dbReference>
<dbReference type="RefSeq" id="WP_390297966.1">
    <property type="nucleotide sequence ID" value="NZ_JBHULI010000002.1"/>
</dbReference>
<organism evidence="2 3">
    <name type="scientific">Gracilimonas halophila</name>
    <dbReference type="NCBI Taxonomy" id="1834464"/>
    <lineage>
        <taxon>Bacteria</taxon>
        <taxon>Pseudomonadati</taxon>
        <taxon>Balneolota</taxon>
        <taxon>Balneolia</taxon>
        <taxon>Balneolales</taxon>
        <taxon>Balneolaceae</taxon>
        <taxon>Gracilimonas</taxon>
    </lineage>
</organism>
<reference evidence="3" key="1">
    <citation type="journal article" date="2019" name="Int. J. Syst. Evol. Microbiol.">
        <title>The Global Catalogue of Microorganisms (GCM) 10K type strain sequencing project: providing services to taxonomists for standard genome sequencing and annotation.</title>
        <authorList>
            <consortium name="The Broad Institute Genomics Platform"/>
            <consortium name="The Broad Institute Genome Sequencing Center for Infectious Disease"/>
            <person name="Wu L."/>
            <person name="Ma J."/>
        </authorList>
    </citation>
    <scope>NUCLEOTIDE SEQUENCE [LARGE SCALE GENOMIC DNA]</scope>
    <source>
        <strain evidence="3">KCTC 52042</strain>
    </source>
</reference>
<dbReference type="Pfam" id="PF04471">
    <property type="entry name" value="Mrr_cat"/>
    <property type="match status" value="1"/>
</dbReference>
<dbReference type="InterPro" id="IPR007560">
    <property type="entry name" value="Restrct_endonuc_IV_Mrr"/>
</dbReference>
<keyword evidence="2" id="KW-0378">Hydrolase</keyword>
<evidence type="ECO:0000259" key="1">
    <source>
        <dbReference type="Pfam" id="PF04471"/>
    </source>
</evidence>
<accession>A0ABW5JEU0</accession>
<keyword evidence="2" id="KW-0255">Endonuclease</keyword>
<gene>
    <name evidence="2" type="ORF">ACFSVN_02245</name>
</gene>
<feature type="domain" description="Restriction endonuclease type IV Mrr" evidence="1">
    <location>
        <begin position="88"/>
        <end position="202"/>
    </location>
</feature>
<dbReference type="EC" id="3.1.21.-" evidence="2"/>
<dbReference type="CDD" id="cd22308">
    <property type="entry name" value="Af1548-like"/>
    <property type="match status" value="1"/>
</dbReference>
<name>A0ABW5JEU0_9BACT</name>
<dbReference type="InterPro" id="IPR011335">
    <property type="entry name" value="Restrct_endonuc-II-like"/>
</dbReference>
<dbReference type="SUPFAM" id="SSF52980">
    <property type="entry name" value="Restriction endonuclease-like"/>
    <property type="match status" value="1"/>
</dbReference>
<dbReference type="Proteomes" id="UP001597460">
    <property type="component" value="Unassembled WGS sequence"/>
</dbReference>
<keyword evidence="3" id="KW-1185">Reference proteome</keyword>
<protein>
    <submittedName>
        <fullName evidence="2">Restriction endonuclease</fullName>
        <ecNumber evidence="2">3.1.21.-</ecNumber>
    </submittedName>
</protein>